<dbReference type="EMBL" id="JAWXVI010000002">
    <property type="protein sequence ID" value="MDX6188404.1"/>
    <property type="molecule type" value="Genomic_DNA"/>
</dbReference>
<dbReference type="Proteomes" id="UP001273350">
    <property type="component" value="Unassembled WGS sequence"/>
</dbReference>
<evidence type="ECO:0000313" key="2">
    <source>
        <dbReference type="Proteomes" id="UP001273350"/>
    </source>
</evidence>
<reference evidence="1 2" key="1">
    <citation type="submission" date="2023-11" db="EMBL/GenBank/DDBJ databases">
        <title>Unpublished Manusciprt.</title>
        <authorList>
            <person name="Saticioglu I.B."/>
            <person name="Ay H."/>
            <person name="Ajmi N."/>
            <person name="Altun S."/>
            <person name="Duman M."/>
        </authorList>
    </citation>
    <scope>NUCLEOTIDE SEQUENCE [LARGE SCALE GENOMIC DNA]</scope>
    <source>
        <strain evidence="1 2">Fl-318</strain>
    </source>
</reference>
<name>A0ABU4R736_9FLAO</name>
<gene>
    <name evidence="1" type="ORF">SGQ83_03505</name>
</gene>
<sequence>METNEIKNLEYLKKLATEHFQTLKPVNDQSQTYTAQIRVLNYFELGCVITDLLKLCILALHHNRHKISENNEKESVDVALLLETVLSLFPLDELEFLSYVREMVDGDLHLKS</sequence>
<protein>
    <submittedName>
        <fullName evidence="1">Uncharacterized protein</fullName>
    </submittedName>
</protein>
<keyword evidence="2" id="KW-1185">Reference proteome</keyword>
<evidence type="ECO:0000313" key="1">
    <source>
        <dbReference type="EMBL" id="MDX6188404.1"/>
    </source>
</evidence>
<dbReference type="RefSeq" id="WP_230005096.1">
    <property type="nucleotide sequence ID" value="NZ_CP087134.1"/>
</dbReference>
<accession>A0ABU4R736</accession>
<proteinExistence type="predicted"/>
<organism evidence="1 2">
    <name type="scientific">Flavobacterium cupriresistens</name>
    <dbReference type="NCBI Taxonomy" id="2893885"/>
    <lineage>
        <taxon>Bacteria</taxon>
        <taxon>Pseudomonadati</taxon>
        <taxon>Bacteroidota</taxon>
        <taxon>Flavobacteriia</taxon>
        <taxon>Flavobacteriales</taxon>
        <taxon>Flavobacteriaceae</taxon>
        <taxon>Flavobacterium</taxon>
    </lineage>
</organism>
<comment type="caution">
    <text evidence="1">The sequence shown here is derived from an EMBL/GenBank/DDBJ whole genome shotgun (WGS) entry which is preliminary data.</text>
</comment>